<comment type="caution">
    <text evidence="1">The sequence shown here is derived from an EMBL/GenBank/DDBJ whole genome shotgun (WGS) entry which is preliminary data.</text>
</comment>
<protein>
    <submittedName>
        <fullName evidence="1">Uncharacterized protein</fullName>
    </submittedName>
</protein>
<dbReference type="EMBL" id="JYDP01000002">
    <property type="protein sequence ID" value="KRZ18760.1"/>
    <property type="molecule type" value="Genomic_DNA"/>
</dbReference>
<evidence type="ECO:0000313" key="1">
    <source>
        <dbReference type="EMBL" id="KRZ18760.1"/>
    </source>
</evidence>
<dbReference type="AlphaFoldDB" id="A0A0V1I7E0"/>
<organism evidence="1 2">
    <name type="scientific">Trichinella zimbabwensis</name>
    <dbReference type="NCBI Taxonomy" id="268475"/>
    <lineage>
        <taxon>Eukaryota</taxon>
        <taxon>Metazoa</taxon>
        <taxon>Ecdysozoa</taxon>
        <taxon>Nematoda</taxon>
        <taxon>Enoplea</taxon>
        <taxon>Dorylaimia</taxon>
        <taxon>Trichinellida</taxon>
        <taxon>Trichinellidae</taxon>
        <taxon>Trichinella</taxon>
    </lineage>
</organism>
<reference evidence="1 2" key="1">
    <citation type="submission" date="2015-01" db="EMBL/GenBank/DDBJ databases">
        <title>Evolution of Trichinella species and genotypes.</title>
        <authorList>
            <person name="Korhonen P.K."/>
            <person name="Edoardo P."/>
            <person name="Giuseppe L.R."/>
            <person name="Gasser R.B."/>
        </authorList>
    </citation>
    <scope>NUCLEOTIDE SEQUENCE [LARGE SCALE GENOMIC DNA]</scope>
    <source>
        <strain evidence="1">ISS1029</strain>
    </source>
</reference>
<sequence length="117" mass="13639">LKVALEKMQRHVEELHKNKLDFQYASKGLPVIFQRLHTFKEYGKYTDIVELRDAMLSVASSHWKRKKSTKTSQAVPELPQIDIFGTLVKLLADSSNKCRSWPLCDWSIFRLAIQLHI</sequence>
<dbReference type="STRING" id="268475.A0A0V1I7E0"/>
<feature type="non-terminal residue" evidence="1">
    <location>
        <position position="1"/>
    </location>
</feature>
<evidence type="ECO:0000313" key="2">
    <source>
        <dbReference type="Proteomes" id="UP000055024"/>
    </source>
</evidence>
<keyword evidence="2" id="KW-1185">Reference proteome</keyword>
<proteinExistence type="predicted"/>
<accession>A0A0V1I7E0</accession>
<dbReference type="Proteomes" id="UP000055024">
    <property type="component" value="Unassembled WGS sequence"/>
</dbReference>
<gene>
    <name evidence="1" type="ORF">T11_12441</name>
</gene>
<name>A0A0V1I7E0_9BILA</name>